<organism evidence="11 12">
    <name type="scientific">Kwoniella newhampshirensis</name>
    <dbReference type="NCBI Taxonomy" id="1651941"/>
    <lineage>
        <taxon>Eukaryota</taxon>
        <taxon>Fungi</taxon>
        <taxon>Dikarya</taxon>
        <taxon>Basidiomycota</taxon>
        <taxon>Agaricomycotina</taxon>
        <taxon>Tremellomycetes</taxon>
        <taxon>Tremellales</taxon>
        <taxon>Cryptococcaceae</taxon>
        <taxon>Kwoniella</taxon>
    </lineage>
</organism>
<dbReference type="Proteomes" id="UP001388673">
    <property type="component" value="Unassembled WGS sequence"/>
</dbReference>
<protein>
    <submittedName>
        <fullName evidence="11">OPT family small oligopeptide transporter</fullName>
    </submittedName>
</protein>
<keyword evidence="7 10" id="KW-1133">Transmembrane helix</keyword>
<evidence type="ECO:0000256" key="2">
    <source>
        <dbReference type="ARBA" id="ARBA00008807"/>
    </source>
</evidence>
<keyword evidence="4 10" id="KW-0812">Transmembrane</keyword>
<name>A0AAW0YI49_9TREE</name>
<comment type="caution">
    <text evidence="11">The sequence shown here is derived from an EMBL/GenBank/DDBJ whole genome shotgun (WGS) entry which is preliminary data.</text>
</comment>
<dbReference type="NCBIfam" id="TIGR00728">
    <property type="entry name" value="OPT_sfam"/>
    <property type="match status" value="1"/>
</dbReference>
<dbReference type="KEGG" id="kne:92182816"/>
<evidence type="ECO:0000313" key="11">
    <source>
        <dbReference type="EMBL" id="KAK8847699.1"/>
    </source>
</evidence>
<keyword evidence="5" id="KW-0571">Peptide transport</keyword>
<accession>A0AAW0YI49</accession>
<feature type="transmembrane region" description="Helical" evidence="10">
    <location>
        <begin position="107"/>
        <end position="127"/>
    </location>
</feature>
<feature type="transmembrane region" description="Helical" evidence="10">
    <location>
        <begin position="342"/>
        <end position="361"/>
    </location>
</feature>
<evidence type="ECO:0000256" key="3">
    <source>
        <dbReference type="ARBA" id="ARBA00022448"/>
    </source>
</evidence>
<dbReference type="EMBL" id="JBCAWK010000010">
    <property type="protein sequence ID" value="KAK8847699.1"/>
    <property type="molecule type" value="Genomic_DNA"/>
</dbReference>
<evidence type="ECO:0000313" key="12">
    <source>
        <dbReference type="Proteomes" id="UP001388673"/>
    </source>
</evidence>
<dbReference type="RefSeq" id="XP_066801217.1">
    <property type="nucleotide sequence ID" value="XM_066948649.1"/>
</dbReference>
<dbReference type="PANTHER" id="PTHR22601">
    <property type="entry name" value="ISP4 LIKE PROTEIN"/>
    <property type="match status" value="1"/>
</dbReference>
<comment type="subcellular location">
    <subcellularLocation>
        <location evidence="1">Membrane</location>
        <topology evidence="1">Multi-pass membrane protein</topology>
    </subcellularLocation>
</comment>
<reference evidence="11 12" key="1">
    <citation type="journal article" date="2024" name="bioRxiv">
        <title>Comparative genomics of Cryptococcus and Kwoniella reveals pathogenesis evolution and contrasting karyotype dynamics via intercentromeric recombination or chromosome fusion.</title>
        <authorList>
            <person name="Coelho M.A."/>
            <person name="David-Palma M."/>
            <person name="Shea T."/>
            <person name="Bowers K."/>
            <person name="McGinley-Smith S."/>
            <person name="Mohammad A.W."/>
            <person name="Gnirke A."/>
            <person name="Yurkov A.M."/>
            <person name="Nowrousian M."/>
            <person name="Sun S."/>
            <person name="Cuomo C.A."/>
            <person name="Heitman J."/>
        </authorList>
    </citation>
    <scope>NUCLEOTIDE SEQUENCE [LARGE SCALE GENOMIC DNA]</scope>
    <source>
        <strain evidence="11 12">CBS 13917</strain>
    </source>
</reference>
<evidence type="ECO:0000256" key="10">
    <source>
        <dbReference type="SAM" id="Phobius"/>
    </source>
</evidence>
<keyword evidence="3" id="KW-0813">Transport</keyword>
<comment type="similarity">
    <text evidence="2">Belongs to the oligopeptide OPT transporter family.</text>
</comment>
<evidence type="ECO:0000256" key="1">
    <source>
        <dbReference type="ARBA" id="ARBA00004141"/>
    </source>
</evidence>
<dbReference type="GO" id="GO:0016020">
    <property type="term" value="C:membrane"/>
    <property type="evidence" value="ECO:0007669"/>
    <property type="project" value="UniProtKB-SubCell"/>
</dbReference>
<keyword evidence="8 10" id="KW-0472">Membrane</keyword>
<feature type="transmembrane region" description="Helical" evidence="10">
    <location>
        <begin position="474"/>
        <end position="493"/>
    </location>
</feature>
<evidence type="ECO:0000256" key="7">
    <source>
        <dbReference type="ARBA" id="ARBA00022989"/>
    </source>
</evidence>
<proteinExistence type="inferred from homology"/>
<dbReference type="Pfam" id="PF03169">
    <property type="entry name" value="OPT"/>
    <property type="match status" value="1"/>
</dbReference>
<evidence type="ECO:0000256" key="5">
    <source>
        <dbReference type="ARBA" id="ARBA00022856"/>
    </source>
</evidence>
<keyword evidence="12" id="KW-1185">Reference proteome</keyword>
<feature type="region of interest" description="Disordered" evidence="9">
    <location>
        <begin position="1"/>
        <end position="49"/>
    </location>
</feature>
<dbReference type="InterPro" id="IPR004648">
    <property type="entry name" value="Oligpept_transpt"/>
</dbReference>
<dbReference type="InterPro" id="IPR004813">
    <property type="entry name" value="OPT"/>
</dbReference>
<keyword evidence="6" id="KW-0653">Protein transport</keyword>
<feature type="transmembrane region" description="Helical" evidence="10">
    <location>
        <begin position="652"/>
        <end position="672"/>
    </location>
</feature>
<evidence type="ECO:0000256" key="6">
    <source>
        <dbReference type="ARBA" id="ARBA00022927"/>
    </source>
</evidence>
<dbReference type="GO" id="GO:0035673">
    <property type="term" value="F:oligopeptide transmembrane transporter activity"/>
    <property type="evidence" value="ECO:0007669"/>
    <property type="project" value="InterPro"/>
</dbReference>
<feature type="transmembrane region" description="Helical" evidence="10">
    <location>
        <begin position="744"/>
        <end position="767"/>
    </location>
</feature>
<evidence type="ECO:0000256" key="8">
    <source>
        <dbReference type="ARBA" id="ARBA00023136"/>
    </source>
</evidence>
<feature type="transmembrane region" description="Helical" evidence="10">
    <location>
        <begin position="264"/>
        <end position="295"/>
    </location>
</feature>
<feature type="compositionally biased region" description="Polar residues" evidence="9">
    <location>
        <begin position="7"/>
        <end position="19"/>
    </location>
</feature>
<dbReference type="GO" id="GO:0015031">
    <property type="term" value="P:protein transport"/>
    <property type="evidence" value="ECO:0007669"/>
    <property type="project" value="UniProtKB-KW"/>
</dbReference>
<feature type="transmembrane region" description="Helical" evidence="10">
    <location>
        <begin position="499"/>
        <end position="521"/>
    </location>
</feature>
<evidence type="ECO:0000256" key="9">
    <source>
        <dbReference type="SAM" id="MobiDB-lite"/>
    </source>
</evidence>
<dbReference type="GeneID" id="92182816"/>
<feature type="transmembrane region" description="Helical" evidence="10">
    <location>
        <begin position="316"/>
        <end position="336"/>
    </location>
</feature>
<dbReference type="AlphaFoldDB" id="A0AAW0YI49"/>
<feature type="transmembrane region" description="Helical" evidence="10">
    <location>
        <begin position="173"/>
        <end position="195"/>
    </location>
</feature>
<gene>
    <name evidence="11" type="ORF">IAR55_005558</name>
</gene>
<feature type="transmembrane region" description="Helical" evidence="10">
    <location>
        <begin position="582"/>
        <end position="606"/>
    </location>
</feature>
<feature type="transmembrane region" description="Helical" evidence="10">
    <location>
        <begin position="133"/>
        <end position="152"/>
    </location>
</feature>
<evidence type="ECO:0000256" key="4">
    <source>
        <dbReference type="ARBA" id="ARBA00022692"/>
    </source>
</evidence>
<sequence>MPLRARGNTTNPSTTSVSDESNEIVLSSLPKGGQSDEVPYDDVKHDGALDADSKADTKVQVAGVGEEVGRTEYEEEFDIIVQGAEEIAKEIVDPRDDPDAPVLTFRFWFLGCGLAAFGAVLSEIYYWKPQGATVSALFQLIIAYVLGNLMALTPSHGWWRWFNPGPFNIKEHTAIVILSSTASSSAEAVSIIAILNMYYNLNLNAGIGIIQVWATQCIGYAICGALQSSLIYPTYALWPAQIPNITLLQSMHFGGLLNKKKMRFFWIAFTAIFLWEIVPSWMFPLLTAFSIVCLADKGKHDFVRNLFGAGSSNEGLGLFSFAFDWILITQAFPLFWPLQTQVCSWIGILICYVLMTGAYYTDVGGGKSHGLPFMSTSLFTGNGSSYDQSLILTPSNDLNMTAYEAYGRPYYTTTYSMSLTTHNLSCGALVTHVILWHYKDIIAGWHGLRLGNKSLDIQDPHYEKMKSYKVVPQWAYLLVFVASMAISMGTAYFGGTNTIPAWSVLLFTVIGYFFAIVLGFLKAVTGFDTSVNGIIQIIAAFIHPGKPVANMYASMYGYYAPLQTLAMLGDQKLGQYAKVPPIATFVAQFAGTILGAVLQYVLYVSIVGQHKEVLLDPIGTREWAGWNVQGTNSKAITFGALGREMYLSGKPYWFIPAALGIGLALPIPFWLMHKRYPHQRIWSYLNIPIITNYMGWLPYSVNGNWWPGFVIGLMSQWWARKYRPRWFIKYNYLLSAALDGGTQVIYFILNFAIFGAASAAVTFPYWWGNPDPDVLSVDRCKVVP</sequence>